<comment type="caution">
    <text evidence="2">The sequence shown here is derived from an EMBL/GenBank/DDBJ whole genome shotgun (WGS) entry which is preliminary data.</text>
</comment>
<evidence type="ECO:0000259" key="1">
    <source>
        <dbReference type="Pfam" id="PF13529"/>
    </source>
</evidence>
<dbReference type="PANTHER" id="PTHR37806">
    <property type="entry name" value="LMO0724 PROTEIN"/>
    <property type="match status" value="1"/>
</dbReference>
<dbReference type="PANTHER" id="PTHR37806:SF1">
    <property type="entry name" value="PEPTIDASE C39-LIKE DOMAIN-CONTAINING PROTEIN"/>
    <property type="match status" value="1"/>
</dbReference>
<dbReference type="Pfam" id="PF13529">
    <property type="entry name" value="Peptidase_C39_2"/>
    <property type="match status" value="1"/>
</dbReference>
<sequence>MLRRIAGREGYRAAVGAALAAAAVLGLTAPAQALDRRMRVPVYRQQLRDDCEAASLRMLLAYRGRHLGDAQLLARIGVDRRHPGFGRSGPRSGDPYRAFVGDPDGSELRGTGYGVYYPRIAAAARAEGATVLFAGEHYSPAQLYRQLAAGHPAVVWIDYLWRARPDHPYRAWDGRLVRYAGPAEHALAVVGVTTNGVYVNDPARGASWIPRKQFERGWSSYADMAVVVS</sequence>
<evidence type="ECO:0000313" key="2">
    <source>
        <dbReference type="EMBL" id="MFC5911042.1"/>
    </source>
</evidence>
<accession>A0ABW1GBT9</accession>
<name>A0ABW1GBT9_9ACTN</name>
<dbReference type="InterPro" id="IPR039564">
    <property type="entry name" value="Peptidase_C39-like"/>
</dbReference>
<dbReference type="Gene3D" id="3.90.70.10">
    <property type="entry name" value="Cysteine proteinases"/>
    <property type="match status" value="1"/>
</dbReference>
<dbReference type="Proteomes" id="UP001596174">
    <property type="component" value="Unassembled WGS sequence"/>
</dbReference>
<dbReference type="RefSeq" id="WP_380589285.1">
    <property type="nucleotide sequence ID" value="NZ_JBHSQJ010000144.1"/>
</dbReference>
<dbReference type="EMBL" id="JBHSQJ010000144">
    <property type="protein sequence ID" value="MFC5911042.1"/>
    <property type="molecule type" value="Genomic_DNA"/>
</dbReference>
<feature type="domain" description="Peptidase C39-like" evidence="1">
    <location>
        <begin position="40"/>
        <end position="203"/>
    </location>
</feature>
<evidence type="ECO:0000313" key="3">
    <source>
        <dbReference type="Proteomes" id="UP001596174"/>
    </source>
</evidence>
<protein>
    <submittedName>
        <fullName evidence="2">C39 family peptidase</fullName>
    </submittedName>
</protein>
<gene>
    <name evidence="2" type="ORF">ACFP3V_28035</name>
</gene>
<organism evidence="2 3">
    <name type="scientific">Streptacidiphilus monticola</name>
    <dbReference type="NCBI Taxonomy" id="2161674"/>
    <lineage>
        <taxon>Bacteria</taxon>
        <taxon>Bacillati</taxon>
        <taxon>Actinomycetota</taxon>
        <taxon>Actinomycetes</taxon>
        <taxon>Kitasatosporales</taxon>
        <taxon>Streptomycetaceae</taxon>
        <taxon>Streptacidiphilus</taxon>
    </lineage>
</organism>
<proteinExistence type="predicted"/>
<reference evidence="3" key="1">
    <citation type="journal article" date="2019" name="Int. J. Syst. Evol. Microbiol.">
        <title>The Global Catalogue of Microorganisms (GCM) 10K type strain sequencing project: providing services to taxonomists for standard genome sequencing and annotation.</title>
        <authorList>
            <consortium name="The Broad Institute Genomics Platform"/>
            <consortium name="The Broad Institute Genome Sequencing Center for Infectious Disease"/>
            <person name="Wu L."/>
            <person name="Ma J."/>
        </authorList>
    </citation>
    <scope>NUCLEOTIDE SEQUENCE [LARGE SCALE GENOMIC DNA]</scope>
    <source>
        <strain evidence="3">JCM 4816</strain>
    </source>
</reference>
<keyword evidence="3" id="KW-1185">Reference proteome</keyword>